<evidence type="ECO:0000313" key="6">
    <source>
        <dbReference type="EMBL" id="RXN12938.1"/>
    </source>
</evidence>
<evidence type="ECO:0000256" key="4">
    <source>
        <dbReference type="ARBA" id="ARBA00023136"/>
    </source>
</evidence>
<accession>A0A498LWM1</accession>
<keyword evidence="5" id="KW-0406">Ion transport</keyword>
<evidence type="ECO:0000256" key="2">
    <source>
        <dbReference type="ARBA" id="ARBA00022692"/>
    </source>
</evidence>
<gene>
    <name evidence="6" type="ORF">ROHU_029391</name>
</gene>
<dbReference type="STRING" id="84645.A0A498LWM1"/>
<keyword evidence="5" id="KW-0813">Transport</keyword>
<comment type="subcellular location">
    <subcellularLocation>
        <location evidence="1">Late endosome membrane</location>
        <topology evidence="1">Multi-pass membrane protein</topology>
    </subcellularLocation>
    <subcellularLocation>
        <location evidence="5">Membrane</location>
        <topology evidence="5">Multi-pass membrane protein</topology>
    </subcellularLocation>
</comment>
<organism evidence="6 7">
    <name type="scientific">Labeo rohita</name>
    <name type="common">Indian major carp</name>
    <name type="synonym">Cyprinus rohita</name>
    <dbReference type="NCBI Taxonomy" id="84645"/>
    <lineage>
        <taxon>Eukaryota</taxon>
        <taxon>Metazoa</taxon>
        <taxon>Chordata</taxon>
        <taxon>Craniata</taxon>
        <taxon>Vertebrata</taxon>
        <taxon>Euteleostomi</taxon>
        <taxon>Actinopterygii</taxon>
        <taxon>Neopterygii</taxon>
        <taxon>Teleostei</taxon>
        <taxon>Ostariophysi</taxon>
        <taxon>Cypriniformes</taxon>
        <taxon>Cyprinidae</taxon>
        <taxon>Labeoninae</taxon>
        <taxon>Labeonini</taxon>
        <taxon>Labeo</taxon>
    </lineage>
</organism>
<feature type="transmembrane region" description="Helical" evidence="5">
    <location>
        <begin position="20"/>
        <end position="43"/>
    </location>
</feature>
<dbReference type="OrthoDB" id="73901at2759"/>
<keyword evidence="7" id="KW-1185">Reference proteome</keyword>
<evidence type="ECO:0000256" key="1">
    <source>
        <dbReference type="ARBA" id="ARBA00004107"/>
    </source>
</evidence>
<proteinExistence type="inferred from homology"/>
<dbReference type="Proteomes" id="UP000290572">
    <property type="component" value="Unassembled WGS sequence"/>
</dbReference>
<dbReference type="GO" id="GO:0005375">
    <property type="term" value="F:copper ion transmembrane transporter activity"/>
    <property type="evidence" value="ECO:0007669"/>
    <property type="project" value="UniProtKB-UniRule"/>
</dbReference>
<protein>
    <recommendedName>
        <fullName evidence="5">Copper transport protein</fullName>
    </recommendedName>
</protein>
<sequence>MKMHFEGSSNVTLLFDFWDVRGPAGMVLSVLVVLMLTVIYELLKVWKVTIAKQKQFSIAHPCAPVSSSPEPSCCTPVLNCQEESSSLTNSPSEISLAPTENTTTTADTTATVKKSWLLHCLQTTVHILHVTLGYMLMLCVMSYNVWIFMGVVVGSVLGYYVGWLFIY</sequence>
<dbReference type="PANTHER" id="PTHR12483:SF8">
    <property type="entry name" value="PROTEIN SLC31A2"/>
    <property type="match status" value="1"/>
</dbReference>
<feature type="transmembrane region" description="Helical" evidence="5">
    <location>
        <begin position="143"/>
        <end position="166"/>
    </location>
</feature>
<keyword evidence="2 5" id="KW-0812">Transmembrane</keyword>
<dbReference type="InterPro" id="IPR007274">
    <property type="entry name" value="Cop_transporter"/>
</dbReference>
<keyword evidence="4 5" id="KW-0472">Membrane</keyword>
<reference evidence="6 7" key="1">
    <citation type="submission" date="2018-03" db="EMBL/GenBank/DDBJ databases">
        <title>Draft genome sequence of Rohu Carp (Labeo rohita).</title>
        <authorList>
            <person name="Das P."/>
            <person name="Kushwaha B."/>
            <person name="Joshi C.G."/>
            <person name="Kumar D."/>
            <person name="Nagpure N.S."/>
            <person name="Sahoo L."/>
            <person name="Das S.P."/>
            <person name="Bit A."/>
            <person name="Patnaik S."/>
            <person name="Meher P.K."/>
            <person name="Jayasankar P."/>
            <person name="Koringa P.G."/>
            <person name="Patel N.V."/>
            <person name="Hinsu A.T."/>
            <person name="Kumar R."/>
            <person name="Pandey M."/>
            <person name="Agarwal S."/>
            <person name="Srivastava S."/>
            <person name="Singh M."/>
            <person name="Iquebal M.A."/>
            <person name="Jaiswal S."/>
            <person name="Angadi U.B."/>
            <person name="Kumar N."/>
            <person name="Raza M."/>
            <person name="Shah T.M."/>
            <person name="Rai A."/>
            <person name="Jena J.K."/>
        </authorList>
    </citation>
    <scope>NUCLEOTIDE SEQUENCE [LARGE SCALE GENOMIC DNA]</scope>
    <source>
        <strain evidence="6">DASCIFA01</strain>
        <tissue evidence="6">Testis</tissue>
    </source>
</reference>
<evidence type="ECO:0000313" key="7">
    <source>
        <dbReference type="Proteomes" id="UP000290572"/>
    </source>
</evidence>
<keyword evidence="5" id="KW-0187">Copper transport</keyword>
<dbReference type="AlphaFoldDB" id="A0A498LWM1"/>
<evidence type="ECO:0000256" key="5">
    <source>
        <dbReference type="RuleBase" id="RU367022"/>
    </source>
</evidence>
<dbReference type="GO" id="GO:0031902">
    <property type="term" value="C:late endosome membrane"/>
    <property type="evidence" value="ECO:0007669"/>
    <property type="project" value="UniProtKB-SubCell"/>
</dbReference>
<evidence type="ECO:0000256" key="3">
    <source>
        <dbReference type="ARBA" id="ARBA00022989"/>
    </source>
</evidence>
<name>A0A498LWM1_LABRO</name>
<comment type="similarity">
    <text evidence="5">Belongs to the copper transporter (Ctr) (TC 1.A.56) family. SLC31A subfamily.</text>
</comment>
<dbReference type="PANTHER" id="PTHR12483">
    <property type="entry name" value="SOLUTE CARRIER FAMILY 31 COPPER TRANSPORTERS"/>
    <property type="match status" value="1"/>
</dbReference>
<keyword evidence="5" id="KW-0186">Copper</keyword>
<comment type="caution">
    <text evidence="6">The sequence shown here is derived from an EMBL/GenBank/DDBJ whole genome shotgun (WGS) entry which is preliminary data.</text>
</comment>
<dbReference type="Pfam" id="PF04145">
    <property type="entry name" value="Ctr"/>
    <property type="match status" value="1"/>
</dbReference>
<keyword evidence="3 5" id="KW-1133">Transmembrane helix</keyword>
<dbReference type="EMBL" id="QBIY01013025">
    <property type="protein sequence ID" value="RXN12938.1"/>
    <property type="molecule type" value="Genomic_DNA"/>
</dbReference>